<evidence type="ECO:0000313" key="2">
    <source>
        <dbReference type="EMBL" id="MBD1601423.1"/>
    </source>
</evidence>
<keyword evidence="3" id="KW-1185">Reference proteome</keyword>
<comment type="caution">
    <text evidence="2">The sequence shown here is derived from an EMBL/GenBank/DDBJ whole genome shotgun (WGS) entry which is preliminary data.</text>
</comment>
<name>A0ABR7Z829_9PSED</name>
<feature type="domain" description="Extensin-like C-terminal" evidence="1">
    <location>
        <begin position="58"/>
        <end position="228"/>
    </location>
</feature>
<accession>A0ABR7Z829</accession>
<gene>
    <name evidence="2" type="ORF">HAQ05_22360</name>
</gene>
<sequence length="228" mass="25038">MKSLTCVLILVASLGAAFWRGWLQWPPRWNPWAPLDVREAPNLLARFKLARLAENPMLCRQALASAGLRFTDLADSQVGQCPLHNVVRVLQAGVRFNHPFLATCPLAVGFALFERHTLQPAAQAVFGQPVVAVEHLGSFACRNVYNRPQGRRSEHATANALDITALRLADGRRISVLQGWAAGGAESAFLRQVRDGACQAFNGVLGPDYNAAHRGHFHLDMGRWAACR</sequence>
<dbReference type="Proteomes" id="UP000805841">
    <property type="component" value="Unassembled WGS sequence"/>
</dbReference>
<evidence type="ECO:0000259" key="1">
    <source>
        <dbReference type="Pfam" id="PF06904"/>
    </source>
</evidence>
<reference evidence="2 3" key="1">
    <citation type="journal article" date="2020" name="Insects">
        <title>Bacteria Belonging to Pseudomonas typographi sp. nov. from the Bark Beetle Ips typographus Have Genomic Potential to Aid in the Host Ecology.</title>
        <authorList>
            <person name="Peral-Aranega E."/>
            <person name="Saati-Santamaria Z."/>
            <person name="Kolarik M."/>
            <person name="Rivas R."/>
            <person name="Garcia-Fraile P."/>
        </authorList>
    </citation>
    <scope>NUCLEOTIDE SEQUENCE [LARGE SCALE GENOMIC DNA]</scope>
    <source>
        <strain evidence="2 3">CA3A</strain>
    </source>
</reference>
<dbReference type="RefSeq" id="WP_190424692.1">
    <property type="nucleotide sequence ID" value="NZ_JAAOCA010000035.1"/>
</dbReference>
<proteinExistence type="predicted"/>
<dbReference type="EMBL" id="JAAOCA010000035">
    <property type="protein sequence ID" value="MBD1601423.1"/>
    <property type="molecule type" value="Genomic_DNA"/>
</dbReference>
<dbReference type="Pfam" id="PF06904">
    <property type="entry name" value="Extensin-like_C"/>
    <property type="match status" value="1"/>
</dbReference>
<protein>
    <submittedName>
        <fullName evidence="2">Extensin family protein</fullName>
    </submittedName>
</protein>
<evidence type="ECO:0000313" key="3">
    <source>
        <dbReference type="Proteomes" id="UP000805841"/>
    </source>
</evidence>
<organism evidence="2 3">
    <name type="scientific">Pseudomonas typographi</name>
    <dbReference type="NCBI Taxonomy" id="2715964"/>
    <lineage>
        <taxon>Bacteria</taxon>
        <taxon>Pseudomonadati</taxon>
        <taxon>Pseudomonadota</taxon>
        <taxon>Gammaproteobacteria</taxon>
        <taxon>Pseudomonadales</taxon>
        <taxon>Pseudomonadaceae</taxon>
        <taxon>Pseudomonas</taxon>
    </lineage>
</organism>
<dbReference type="InterPro" id="IPR009683">
    <property type="entry name" value="Extensin-like_C"/>
</dbReference>